<organism evidence="12 13">
    <name type="scientific">Lactiplantibacillus argentoratensis</name>
    <dbReference type="NCBI Taxonomy" id="271881"/>
    <lineage>
        <taxon>Bacteria</taxon>
        <taxon>Bacillati</taxon>
        <taxon>Bacillota</taxon>
        <taxon>Bacilli</taxon>
        <taxon>Lactobacillales</taxon>
        <taxon>Lactobacillaceae</taxon>
        <taxon>Lactiplantibacillus</taxon>
    </lineage>
</organism>
<evidence type="ECO:0000256" key="3">
    <source>
        <dbReference type="ARBA" id="ARBA00022722"/>
    </source>
</evidence>
<dbReference type="InterPro" id="IPR006483">
    <property type="entry name" value="CRISPR-assoc_Cas3_HD"/>
</dbReference>
<reference evidence="12 13" key="1">
    <citation type="submission" date="2018-10" db="EMBL/GenBank/DDBJ databases">
        <title>Genome sequencing of Lactobacillus species.</title>
        <authorList>
            <person name="Baek C."/>
            <person name="Yi H."/>
        </authorList>
    </citation>
    <scope>NUCLEOTIDE SEQUENCE [LARGE SCALE GENOMIC DNA]</scope>
    <source>
        <strain evidence="12 13">DSM 16365</strain>
    </source>
</reference>
<keyword evidence="9" id="KW-0051">Antiviral defense</keyword>
<dbReference type="GO" id="GO:0051607">
    <property type="term" value="P:defense response to virus"/>
    <property type="evidence" value="ECO:0007669"/>
    <property type="project" value="UniProtKB-KW"/>
</dbReference>
<dbReference type="Gene3D" id="1.10.3210.30">
    <property type="match status" value="1"/>
</dbReference>
<dbReference type="InterPro" id="IPR027417">
    <property type="entry name" value="P-loop_NTPase"/>
</dbReference>
<feature type="domain" description="Helicase ATP-binding" evidence="10">
    <location>
        <begin position="302"/>
        <end position="508"/>
    </location>
</feature>
<dbReference type="KEGG" id="larg:LPA65_05975"/>
<dbReference type="NCBIfam" id="TIGR01587">
    <property type="entry name" value="cas3_core"/>
    <property type="match status" value="1"/>
</dbReference>
<dbReference type="CDD" id="cd17930">
    <property type="entry name" value="DEXHc_cas3"/>
    <property type="match status" value="1"/>
</dbReference>
<gene>
    <name evidence="12" type="ORF">LPA65_05975</name>
</gene>
<dbReference type="Pfam" id="PF00270">
    <property type="entry name" value="DEAD"/>
    <property type="match status" value="1"/>
</dbReference>
<dbReference type="GO" id="GO:0004386">
    <property type="term" value="F:helicase activity"/>
    <property type="evidence" value="ECO:0007669"/>
    <property type="project" value="UniProtKB-KW"/>
</dbReference>
<dbReference type="PROSITE" id="PS51643">
    <property type="entry name" value="HD_CAS3"/>
    <property type="match status" value="1"/>
</dbReference>
<evidence type="ECO:0000259" key="11">
    <source>
        <dbReference type="PROSITE" id="PS51643"/>
    </source>
</evidence>
<dbReference type="Proteomes" id="UP000281644">
    <property type="component" value="Chromosome"/>
</dbReference>
<dbReference type="GO" id="GO:0016787">
    <property type="term" value="F:hydrolase activity"/>
    <property type="evidence" value="ECO:0007669"/>
    <property type="project" value="UniProtKB-KW"/>
</dbReference>
<name>A0AAN1UI14_9LACO</name>
<evidence type="ECO:0000259" key="10">
    <source>
        <dbReference type="PROSITE" id="PS51192"/>
    </source>
</evidence>
<keyword evidence="5" id="KW-0547">Nucleotide-binding</keyword>
<dbReference type="InterPro" id="IPR038257">
    <property type="entry name" value="CRISPR-assoc_Cas3_HD_sf"/>
</dbReference>
<keyword evidence="8" id="KW-0067">ATP-binding</keyword>
<accession>A0AAN1UI14</accession>
<keyword evidence="4" id="KW-0479">Metal-binding</keyword>
<dbReference type="InterPro" id="IPR014001">
    <property type="entry name" value="Helicase_ATP-bd"/>
</dbReference>
<dbReference type="InterPro" id="IPR054712">
    <property type="entry name" value="Cas3-like_dom"/>
</dbReference>
<dbReference type="SMART" id="SM00487">
    <property type="entry name" value="DEXDc"/>
    <property type="match status" value="1"/>
</dbReference>
<protein>
    <submittedName>
        <fullName evidence="12">CRISPR-associated helicase/endonuclease Cas3</fullName>
    </submittedName>
</protein>
<keyword evidence="7" id="KW-0347">Helicase</keyword>
<evidence type="ECO:0000256" key="6">
    <source>
        <dbReference type="ARBA" id="ARBA00022801"/>
    </source>
</evidence>
<dbReference type="GO" id="GO:0004518">
    <property type="term" value="F:nuclease activity"/>
    <property type="evidence" value="ECO:0007669"/>
    <property type="project" value="UniProtKB-KW"/>
</dbReference>
<dbReference type="InterPro" id="IPR011545">
    <property type="entry name" value="DEAD/DEAH_box_helicase_dom"/>
</dbReference>
<dbReference type="CDD" id="cd09641">
    <property type="entry name" value="Cas3''_I"/>
    <property type="match status" value="1"/>
</dbReference>
<evidence type="ECO:0000313" key="12">
    <source>
        <dbReference type="EMBL" id="AYJ35340.1"/>
    </source>
</evidence>
<dbReference type="GO" id="GO:0046872">
    <property type="term" value="F:metal ion binding"/>
    <property type="evidence" value="ECO:0007669"/>
    <property type="project" value="UniProtKB-KW"/>
</dbReference>
<dbReference type="Pfam" id="PF18019">
    <property type="entry name" value="Cas3_HD"/>
    <property type="match status" value="1"/>
</dbReference>
<sequence length="915" mass="103175">MTEFSRLAQSLWAKKRSDDGQRLWLPLIVHLKDCENTINWLFNHWLSEGQRQQLSEVTSEEDIQRLVKFLGFTHDIGKATPVFQTKPAYNGDHQLDQLLIEQLMQNGFRDLASLNLSSARESPHALAGEAILESFGVNPTVGAIIGGHHGKTASASPKRQIKDYTANYYQNDNQPDLQMAWQQVQRELVAYGLHTAGYQTTAEIPTLNQPEAVILTGLLIMADWLASSEYLNENPDKPLFPLVTTMQSATDINLQARFRDAITTWQSDDEWVPAPLDRNRDPYQVRFGFHARPVQAAITNALEATTDPGMAIVEAPMGLGKTEIALIAVEQLARTTGRDGVYMGLPTQATTNAMFARVNDWLERVADEQSARLSIKLMHGKAQFNQMYKRLPNASNVNSTDEHDGAVTVNSWFGGKKSILTKFTVGTIDNLLLMGLKQKHLFFRHLGFSGKVVVIDEVHAYDAYMNKYLLRAIEWLGAYHVPVVVLSATLPKIKRNQLLKAYIKGKYGRRYHQILKVAPTGWEDTQAYPLLSMLDGPDIKQLTNFEGQSDQAALTLEVQRNNQDDQELIMRLLKQLREGGIAGIIVNTVKRAQDLAALIPADVPLMVLHSAFLAPDRAQQEMKLQAAIGKHGERPAKLVVIGTQVLEQSLDIDFDVLYTDIAPMDLILQRAGRLHRHQMIKRPRRFQRPQLNIMGIKGFGDYGDGNEAVYGKYLLMKTDHFLKNQIKLPDDISTLVQQVYDLATDIQVPGIKAAAEEFSTKLKAEQQKAQVFQICEPQLKHGQSIHGWLDREHRDIATDQQASAAVRDIQETLEVILIQHMNHDDFLLDGRRLDEVAPAEIAQQTLRLPVAVTPNITKAINQLEDLTRPYHARWQDDIWLRGVLVLPLDQKLTAEFGKWRLSYSSQLGLSYSKEE</sequence>
<dbReference type="Pfam" id="PF18395">
    <property type="entry name" value="Cas3_C"/>
    <property type="match status" value="1"/>
</dbReference>
<dbReference type="EMBL" id="CP032751">
    <property type="protein sequence ID" value="AYJ35340.1"/>
    <property type="molecule type" value="Genomic_DNA"/>
</dbReference>
<proteinExistence type="inferred from homology"/>
<dbReference type="NCBIfam" id="TIGR01596">
    <property type="entry name" value="cas3_HD"/>
    <property type="match status" value="1"/>
</dbReference>
<keyword evidence="6" id="KW-0378">Hydrolase</keyword>
<keyword evidence="3" id="KW-0540">Nuclease</keyword>
<dbReference type="InterPro" id="IPR041372">
    <property type="entry name" value="Cas3_C"/>
</dbReference>
<dbReference type="GO" id="GO:0005524">
    <property type="term" value="F:ATP binding"/>
    <property type="evidence" value="ECO:0007669"/>
    <property type="project" value="UniProtKB-KW"/>
</dbReference>
<comment type="similarity">
    <text evidence="1">In the N-terminal section; belongs to the CRISPR-associated nuclease Cas3-HD family.</text>
</comment>
<dbReference type="Gene3D" id="3.40.50.300">
    <property type="entry name" value="P-loop containing nucleotide triphosphate hydrolases"/>
    <property type="match status" value="2"/>
</dbReference>
<dbReference type="GO" id="GO:0003676">
    <property type="term" value="F:nucleic acid binding"/>
    <property type="evidence" value="ECO:0007669"/>
    <property type="project" value="InterPro"/>
</dbReference>
<evidence type="ECO:0000256" key="7">
    <source>
        <dbReference type="ARBA" id="ARBA00022806"/>
    </source>
</evidence>
<evidence type="ECO:0000256" key="5">
    <source>
        <dbReference type="ARBA" id="ARBA00022741"/>
    </source>
</evidence>
<dbReference type="AlphaFoldDB" id="A0AAN1UI14"/>
<evidence type="ECO:0000256" key="8">
    <source>
        <dbReference type="ARBA" id="ARBA00022840"/>
    </source>
</evidence>
<evidence type="ECO:0000256" key="1">
    <source>
        <dbReference type="ARBA" id="ARBA00006847"/>
    </source>
</evidence>
<evidence type="ECO:0000256" key="4">
    <source>
        <dbReference type="ARBA" id="ARBA00022723"/>
    </source>
</evidence>
<dbReference type="RefSeq" id="WP_057717614.1">
    <property type="nucleotide sequence ID" value="NZ_BJZD01000001.1"/>
</dbReference>
<dbReference type="Pfam" id="PF22590">
    <property type="entry name" value="Cas3-like_C_2"/>
    <property type="match status" value="1"/>
</dbReference>
<dbReference type="InterPro" id="IPR006474">
    <property type="entry name" value="Helicase_Cas3_CRISPR-ass_core"/>
</dbReference>
<dbReference type="PROSITE" id="PS51192">
    <property type="entry name" value="HELICASE_ATP_BIND_1"/>
    <property type="match status" value="1"/>
</dbReference>
<evidence type="ECO:0000313" key="13">
    <source>
        <dbReference type="Proteomes" id="UP000281644"/>
    </source>
</evidence>
<dbReference type="SUPFAM" id="SSF52540">
    <property type="entry name" value="P-loop containing nucleoside triphosphate hydrolases"/>
    <property type="match status" value="1"/>
</dbReference>
<comment type="similarity">
    <text evidence="2">In the central section; belongs to the CRISPR-associated helicase Cas3 family.</text>
</comment>
<feature type="domain" description="HD Cas3-type" evidence="11">
    <location>
        <begin position="47"/>
        <end position="225"/>
    </location>
</feature>
<evidence type="ECO:0000256" key="2">
    <source>
        <dbReference type="ARBA" id="ARBA00009046"/>
    </source>
</evidence>
<evidence type="ECO:0000256" key="9">
    <source>
        <dbReference type="ARBA" id="ARBA00023118"/>
    </source>
</evidence>